<dbReference type="FunFam" id="3.30.70.270:FF:000020">
    <property type="entry name" value="Transposon Tf2-6 polyprotein-like Protein"/>
    <property type="match status" value="1"/>
</dbReference>
<accession>A0A6G0WT98</accession>
<keyword evidence="10" id="KW-1185">Reference proteome</keyword>
<dbReference type="InterPro" id="IPR041373">
    <property type="entry name" value="RT_RNaseH"/>
</dbReference>
<evidence type="ECO:0000256" key="5">
    <source>
        <dbReference type="ARBA" id="ARBA00022801"/>
    </source>
</evidence>
<evidence type="ECO:0000256" key="1">
    <source>
        <dbReference type="ARBA" id="ARBA00022679"/>
    </source>
</evidence>
<dbReference type="GO" id="GO:0016787">
    <property type="term" value="F:hydrolase activity"/>
    <property type="evidence" value="ECO:0007669"/>
    <property type="project" value="UniProtKB-KW"/>
</dbReference>
<dbReference type="InterPro" id="IPR043502">
    <property type="entry name" value="DNA/RNA_pol_sf"/>
</dbReference>
<dbReference type="VEuPathDB" id="FungiDB:AeMF1_019640"/>
<dbReference type="EMBL" id="VJMJ01000152">
    <property type="protein sequence ID" value="KAF0730696.1"/>
    <property type="molecule type" value="Genomic_DNA"/>
</dbReference>
<keyword evidence="1" id="KW-0808">Transferase</keyword>
<comment type="caution">
    <text evidence="9">The sequence shown here is derived from an EMBL/GenBank/DDBJ whole genome shotgun (WGS) entry which is preliminary data.</text>
</comment>
<dbReference type="PANTHER" id="PTHR37984:SF5">
    <property type="entry name" value="PROTEIN NYNRIN-LIKE"/>
    <property type="match status" value="1"/>
</dbReference>
<name>A0A6G0WT98_9STRA</name>
<dbReference type="GO" id="GO:0003964">
    <property type="term" value="F:RNA-directed DNA polymerase activity"/>
    <property type="evidence" value="ECO:0007669"/>
    <property type="project" value="UniProtKB-KW"/>
</dbReference>
<evidence type="ECO:0000259" key="8">
    <source>
        <dbReference type="Pfam" id="PF17917"/>
    </source>
</evidence>
<dbReference type="InterPro" id="IPR050951">
    <property type="entry name" value="Retrovirus_Pol_polyprotein"/>
</dbReference>
<dbReference type="CDD" id="cd09274">
    <property type="entry name" value="RNase_HI_RT_Ty3"/>
    <property type="match status" value="1"/>
</dbReference>
<keyword evidence="4" id="KW-0255">Endonuclease</keyword>
<evidence type="ECO:0000256" key="6">
    <source>
        <dbReference type="ARBA" id="ARBA00022918"/>
    </source>
</evidence>
<keyword evidence="3" id="KW-0540">Nuclease</keyword>
<dbReference type="PANTHER" id="PTHR37984">
    <property type="entry name" value="PROTEIN CBG26694"/>
    <property type="match status" value="1"/>
</dbReference>
<reference evidence="9 10" key="1">
    <citation type="submission" date="2019-07" db="EMBL/GenBank/DDBJ databases">
        <title>Genomics analysis of Aphanomyces spp. identifies a new class of oomycete effector associated with host adaptation.</title>
        <authorList>
            <person name="Gaulin E."/>
        </authorList>
    </citation>
    <scope>NUCLEOTIDE SEQUENCE [LARGE SCALE GENOMIC DNA]</scope>
    <source>
        <strain evidence="9 10">ATCC 201684</strain>
    </source>
</reference>
<evidence type="ECO:0000256" key="7">
    <source>
        <dbReference type="SAM" id="MobiDB-lite"/>
    </source>
</evidence>
<dbReference type="Pfam" id="PF17917">
    <property type="entry name" value="RT_RNaseH"/>
    <property type="match status" value="1"/>
</dbReference>
<evidence type="ECO:0000256" key="2">
    <source>
        <dbReference type="ARBA" id="ARBA00022695"/>
    </source>
</evidence>
<evidence type="ECO:0000313" key="10">
    <source>
        <dbReference type="Proteomes" id="UP000481153"/>
    </source>
</evidence>
<feature type="compositionally biased region" description="Polar residues" evidence="7">
    <location>
        <begin position="267"/>
        <end position="282"/>
    </location>
</feature>
<sequence>MSKCKLGRSSVPFLGHIVTPAGILPNPEKIKSILRVKALKDASEVRAFLGLAGYFRRFVRDFSKIAAPLTNLLTAEQFIWLTACDEALESLKRSLVSPPILAHPDFDLPFSIWVDASHIAVGAVLMQKQQNLNRVIAYASQSLTKAQQKWISKEMGISEIECWGIVWSTQKFRPYIDRRLFAIYTDHEALTWLFNTGSRSGNHKLVRWAMEIQGLDYTIIHRPSELNGAADELSRLAVCPIQTRRMGRLNSAPVNLQPSLTHERSTTESNTPATGSSQSKNPLQPPNPRVSTTPMELFDRRGRPSPRLYNEQANDPWIVAYLEDGAIPLDPYLQNLVIRNSQQYLIQQGIVCRCVPIKTLLRYPELIIVPVIPHSLVEEILYASHASPVSGHLGLARGSVGLPTG</sequence>
<dbReference type="Proteomes" id="UP000481153">
    <property type="component" value="Unassembled WGS sequence"/>
</dbReference>
<proteinExistence type="predicted"/>
<organism evidence="9 10">
    <name type="scientific">Aphanomyces euteiches</name>
    <dbReference type="NCBI Taxonomy" id="100861"/>
    <lineage>
        <taxon>Eukaryota</taxon>
        <taxon>Sar</taxon>
        <taxon>Stramenopiles</taxon>
        <taxon>Oomycota</taxon>
        <taxon>Saprolegniomycetes</taxon>
        <taxon>Saprolegniales</taxon>
        <taxon>Verrucalvaceae</taxon>
        <taxon>Aphanomyces</taxon>
    </lineage>
</organism>
<gene>
    <name evidence="9" type="ORF">Ae201684_011912</name>
</gene>
<keyword evidence="6" id="KW-0695">RNA-directed DNA polymerase</keyword>
<evidence type="ECO:0000256" key="4">
    <source>
        <dbReference type="ARBA" id="ARBA00022759"/>
    </source>
</evidence>
<evidence type="ECO:0000313" key="9">
    <source>
        <dbReference type="EMBL" id="KAF0730696.1"/>
    </source>
</evidence>
<dbReference type="InterPro" id="IPR043128">
    <property type="entry name" value="Rev_trsase/Diguanyl_cyclase"/>
</dbReference>
<protein>
    <recommendedName>
        <fullName evidence="8">Reverse transcriptase RNase H-like domain-containing protein</fullName>
    </recommendedName>
</protein>
<feature type="region of interest" description="Disordered" evidence="7">
    <location>
        <begin position="250"/>
        <end position="309"/>
    </location>
</feature>
<feature type="domain" description="Reverse transcriptase RNase H-like" evidence="8">
    <location>
        <begin position="105"/>
        <end position="213"/>
    </location>
</feature>
<evidence type="ECO:0000256" key="3">
    <source>
        <dbReference type="ARBA" id="ARBA00022722"/>
    </source>
</evidence>
<dbReference type="AlphaFoldDB" id="A0A6G0WT98"/>
<keyword evidence="2" id="KW-0548">Nucleotidyltransferase</keyword>
<dbReference type="FunFam" id="3.10.20.370:FF:000001">
    <property type="entry name" value="Retrovirus-related Pol polyprotein from transposon 17.6-like protein"/>
    <property type="match status" value="1"/>
</dbReference>
<dbReference type="SUPFAM" id="SSF56672">
    <property type="entry name" value="DNA/RNA polymerases"/>
    <property type="match status" value="1"/>
</dbReference>
<dbReference type="GO" id="GO:0004519">
    <property type="term" value="F:endonuclease activity"/>
    <property type="evidence" value="ECO:0007669"/>
    <property type="project" value="UniProtKB-KW"/>
</dbReference>
<keyword evidence="5" id="KW-0378">Hydrolase</keyword>
<dbReference type="Gene3D" id="3.30.70.270">
    <property type="match status" value="1"/>
</dbReference>